<evidence type="ECO:0000259" key="5">
    <source>
        <dbReference type="Pfam" id="PF00009"/>
    </source>
</evidence>
<dbReference type="PANTHER" id="PTHR43721">
    <property type="entry name" value="ELONGATION FACTOR TU-RELATED"/>
    <property type="match status" value="1"/>
</dbReference>
<dbReference type="SUPFAM" id="SSF52540">
    <property type="entry name" value="P-loop containing nucleoside triphosphate hydrolases"/>
    <property type="match status" value="1"/>
</dbReference>
<keyword evidence="2" id="KW-0547">Nucleotide-binding</keyword>
<dbReference type="EMBL" id="HACM01001435">
    <property type="protein sequence ID" value="CRZ01877.1"/>
    <property type="molecule type" value="Transcribed_RNA"/>
</dbReference>
<dbReference type="InterPro" id="IPR009000">
    <property type="entry name" value="Transl_B-barrel_sf"/>
</dbReference>
<proteinExistence type="inferred from homology"/>
<accession>A0A0H5QJS1</accession>
<organism evidence="6">
    <name type="scientific">Spongospora subterranea</name>
    <dbReference type="NCBI Taxonomy" id="70186"/>
    <lineage>
        <taxon>Eukaryota</taxon>
        <taxon>Sar</taxon>
        <taxon>Rhizaria</taxon>
        <taxon>Endomyxa</taxon>
        <taxon>Phytomyxea</taxon>
        <taxon>Plasmodiophorida</taxon>
        <taxon>Plasmodiophoridae</taxon>
        <taxon>Spongospora</taxon>
    </lineage>
</organism>
<name>A0A0H5QJS1_9EUKA</name>
<evidence type="ECO:0000256" key="4">
    <source>
        <dbReference type="SAM" id="MobiDB-lite"/>
    </source>
</evidence>
<evidence type="ECO:0000256" key="3">
    <source>
        <dbReference type="ARBA" id="ARBA00023134"/>
    </source>
</evidence>
<dbReference type="Gene3D" id="2.40.30.10">
    <property type="entry name" value="Translation factors"/>
    <property type="match status" value="1"/>
</dbReference>
<dbReference type="GO" id="GO:0005525">
    <property type="term" value="F:GTP binding"/>
    <property type="evidence" value="ECO:0007669"/>
    <property type="project" value="UniProtKB-KW"/>
</dbReference>
<dbReference type="SUPFAM" id="SSF50447">
    <property type="entry name" value="Translation proteins"/>
    <property type="match status" value="1"/>
</dbReference>
<dbReference type="Pfam" id="PF00009">
    <property type="entry name" value="GTP_EFTU"/>
    <property type="match status" value="1"/>
</dbReference>
<dbReference type="GO" id="GO:0003924">
    <property type="term" value="F:GTPase activity"/>
    <property type="evidence" value="ECO:0007669"/>
    <property type="project" value="InterPro"/>
</dbReference>
<dbReference type="GO" id="GO:0003746">
    <property type="term" value="F:translation elongation factor activity"/>
    <property type="evidence" value="ECO:0007669"/>
    <property type="project" value="TreeGrafter"/>
</dbReference>
<reference evidence="6" key="1">
    <citation type="submission" date="2015-04" db="EMBL/GenBank/DDBJ databases">
        <title>The genome sequence of the plant pathogenic Rhizarian Plasmodiophora brassicae reveals insights in its biotrophic life cycle and the origin of chitin synthesis.</title>
        <authorList>
            <person name="Schwelm A."/>
            <person name="Fogelqvist J."/>
            <person name="Knaust A."/>
            <person name="Julke S."/>
            <person name="Lilja T."/>
            <person name="Dhandapani V."/>
            <person name="Bonilla-Rosso G."/>
            <person name="Karlsson M."/>
            <person name="Shevchenko A."/>
            <person name="Choi S.R."/>
            <person name="Kim H.G."/>
            <person name="Park J.Y."/>
            <person name="Lim Y.P."/>
            <person name="Ludwig-Muller J."/>
            <person name="Dixelius C."/>
        </authorList>
    </citation>
    <scope>NUCLEOTIDE SEQUENCE</scope>
    <source>
        <tissue evidence="6">Potato root galls</tissue>
    </source>
</reference>
<keyword evidence="3" id="KW-0342">GTP-binding</keyword>
<sequence length="587" mass="64058">MNQEEQSEGFFGQVVPSSNKARRKHQRGTSSEEVLQNIKHIEQENGLILITDPANISLSCTDETVQQHLGLEDDGGCIEFKYVLFDVSDDRLDHLCTQMNYRLSEGCGQAIYEIGIRDNGEPTGLNNSELKSSICTIHLLSSILSCDCFLVHVRRGISGKTAQLLIRRTSREQIRDDVRVCILGLSGSGKSSLVGVISSGSLDNGNGSARTNVFRHQHELVNGRTSCLARQVIGFSQNGNICNHSCLSRTMQSVVNDSARLVTLVDLAGLNSRYAKITLAGLASQVPDYCCVAISSVCALDVFEKHVSSVNLSVQLRFPVYLVLTKADILPDQSSLEKLIATISSLVPLPIVLINDEQDLSHVVESCLALEQIPIFVTSAVSGYGLETLKDFMMKLRKSCSFQELRHQPAEFTCNEVHVLRGPITVLSGIVLTGIFSVGQIVNFGPMPDKTFRSGRIESIHVLRVATQSARAGQAASIVLADVSKDEVRRGIAVLDTSLPCRTCCEFVATLKSNSPVQPGMQFVVHVGSVSQLCSVSSVSETGDTIRLRFQQRAEYVPLGSRFIFRDTKIQACGIVTNCIPIEDPIL</sequence>
<dbReference type="Gene3D" id="3.40.50.300">
    <property type="entry name" value="P-loop containing nucleotide triphosphate hydrolases"/>
    <property type="match status" value="1"/>
</dbReference>
<comment type="similarity">
    <text evidence="1">Belongs to the TRAFAC class translation factor GTPase superfamily. Classic translation factor GTPase family. EF-Tu/EF-1A subfamily.</text>
</comment>
<dbReference type="InterPro" id="IPR000795">
    <property type="entry name" value="T_Tr_GTP-bd_dom"/>
</dbReference>
<dbReference type="InterPro" id="IPR027417">
    <property type="entry name" value="P-loop_NTPase"/>
</dbReference>
<dbReference type="AlphaFoldDB" id="A0A0H5QJS1"/>
<feature type="domain" description="Tr-type G" evidence="5">
    <location>
        <begin position="178"/>
        <end position="395"/>
    </location>
</feature>
<dbReference type="SUPFAM" id="SSF50465">
    <property type="entry name" value="EF-Tu/eEF-1alpha/eIF2-gamma C-terminal domain"/>
    <property type="match status" value="1"/>
</dbReference>
<dbReference type="InterPro" id="IPR050055">
    <property type="entry name" value="EF-Tu_GTPase"/>
</dbReference>
<evidence type="ECO:0000256" key="2">
    <source>
        <dbReference type="ARBA" id="ARBA00022741"/>
    </source>
</evidence>
<evidence type="ECO:0000256" key="1">
    <source>
        <dbReference type="ARBA" id="ARBA00007249"/>
    </source>
</evidence>
<dbReference type="InterPro" id="IPR009001">
    <property type="entry name" value="Transl_elong_EF1A/Init_IF2_C"/>
</dbReference>
<protein>
    <recommendedName>
        <fullName evidence="5">Tr-type G domain-containing protein</fullName>
    </recommendedName>
</protein>
<dbReference type="PANTHER" id="PTHR43721:SF9">
    <property type="entry name" value="GTP-BINDING PROTEIN 1"/>
    <property type="match status" value="1"/>
</dbReference>
<feature type="region of interest" description="Disordered" evidence="4">
    <location>
        <begin position="1"/>
        <end position="31"/>
    </location>
</feature>
<evidence type="ECO:0000313" key="6">
    <source>
        <dbReference type="EMBL" id="CRZ01877.1"/>
    </source>
</evidence>